<dbReference type="GO" id="GO:0004519">
    <property type="term" value="F:endonuclease activity"/>
    <property type="evidence" value="ECO:0007669"/>
    <property type="project" value="UniProtKB-KW"/>
</dbReference>
<evidence type="ECO:0000313" key="3">
    <source>
        <dbReference type="EMBL" id="MDG0816003.1"/>
    </source>
</evidence>
<accession>A0ABT6DLJ8</accession>
<sequence length="305" mass="34498">MNLRNLNQTELDQRMKTLAQRERDVLCEILLTIKEIDGRRMYLELGFPSLFDYLTKSVGYSEGSAQRRIDAARLLQEVPEMAPKIQSGEIKLSQVSLVQKAAREVVRTQSVKVNPNDKMMLLKQISSLNRSESELQVASFFDLPVRQNSHTRVQADESVRVELTLSRELHDKIKQAQELLSHSLPSGDLVAFLEFVSDKVIKQKTAVRGKSQVTNCDRAAGENLQASSTATVAVRSTIYKHVLQKQKCCQFKDASGKQCGSRWHLQIDHVQPRWAGGGNEVENLQVLCAQHNRLKYRKESGLRVG</sequence>
<evidence type="ECO:0000313" key="4">
    <source>
        <dbReference type="Proteomes" id="UP001152321"/>
    </source>
</evidence>
<name>A0ABT6DLJ8_9BACT</name>
<dbReference type="RefSeq" id="WP_277577481.1">
    <property type="nucleotide sequence ID" value="NZ_JANRMI010000002.1"/>
</dbReference>
<comment type="caution">
    <text evidence="3">The sequence shown here is derived from an EMBL/GenBank/DDBJ whole genome shotgun (WGS) entry which is preliminary data.</text>
</comment>
<proteinExistence type="inferred from homology"/>
<dbReference type="SMART" id="SM00507">
    <property type="entry name" value="HNHc"/>
    <property type="match status" value="1"/>
</dbReference>
<dbReference type="Pfam" id="PF02720">
    <property type="entry name" value="DUF222"/>
    <property type="match status" value="1"/>
</dbReference>
<protein>
    <submittedName>
        <fullName evidence="3">HNH endonuclease</fullName>
    </submittedName>
</protein>
<dbReference type="EMBL" id="JANRMI010000002">
    <property type="protein sequence ID" value="MDG0816003.1"/>
    <property type="molecule type" value="Genomic_DNA"/>
</dbReference>
<keyword evidence="3" id="KW-0378">Hydrolase</keyword>
<keyword evidence="4" id="KW-1185">Reference proteome</keyword>
<dbReference type="Pfam" id="PF01844">
    <property type="entry name" value="HNH"/>
    <property type="match status" value="1"/>
</dbReference>
<feature type="domain" description="HNH nuclease" evidence="2">
    <location>
        <begin position="237"/>
        <end position="293"/>
    </location>
</feature>
<dbReference type="InterPro" id="IPR003870">
    <property type="entry name" value="DUF222"/>
</dbReference>
<gene>
    <name evidence="3" type="ORF">NWE73_06495</name>
</gene>
<evidence type="ECO:0000256" key="1">
    <source>
        <dbReference type="ARBA" id="ARBA00023450"/>
    </source>
</evidence>
<dbReference type="CDD" id="cd00085">
    <property type="entry name" value="HNHc"/>
    <property type="match status" value="1"/>
</dbReference>
<keyword evidence="3" id="KW-0540">Nuclease</keyword>
<reference evidence="3" key="1">
    <citation type="submission" date="2022-08" db="EMBL/GenBank/DDBJ databases">
        <title>Novel Bdellovibrio Species Isolated from Svalbard: Designation Bdellovibrio svalbardensis.</title>
        <authorList>
            <person name="Mitchell R.J."/>
            <person name="Choi S.Y."/>
        </authorList>
    </citation>
    <scope>NUCLEOTIDE SEQUENCE</scope>
    <source>
        <strain evidence="3">PAP01</strain>
    </source>
</reference>
<organism evidence="3 4">
    <name type="scientific">Bdellovibrio svalbardensis</name>
    <dbReference type="NCBI Taxonomy" id="2972972"/>
    <lineage>
        <taxon>Bacteria</taxon>
        <taxon>Pseudomonadati</taxon>
        <taxon>Bdellovibrionota</taxon>
        <taxon>Bdellovibrionia</taxon>
        <taxon>Bdellovibrionales</taxon>
        <taxon>Pseudobdellovibrionaceae</taxon>
        <taxon>Bdellovibrio</taxon>
    </lineage>
</organism>
<dbReference type="InterPro" id="IPR002711">
    <property type="entry name" value="HNH"/>
</dbReference>
<dbReference type="InterPro" id="IPR003615">
    <property type="entry name" value="HNH_nuc"/>
</dbReference>
<evidence type="ECO:0000259" key="2">
    <source>
        <dbReference type="SMART" id="SM00507"/>
    </source>
</evidence>
<dbReference type="Proteomes" id="UP001152321">
    <property type="component" value="Unassembled WGS sequence"/>
</dbReference>
<keyword evidence="3" id="KW-0255">Endonuclease</keyword>
<comment type="similarity">
    <text evidence="1">Belongs to the Rv1128c/1148c/1588c/1702c/1945/3466 family.</text>
</comment>
<dbReference type="Gene3D" id="1.10.30.50">
    <property type="match status" value="1"/>
</dbReference>